<proteinExistence type="predicted"/>
<keyword evidence="9" id="KW-1185">Reference proteome</keyword>
<dbReference type="Gene3D" id="3.40.50.2300">
    <property type="match status" value="1"/>
</dbReference>
<dbReference type="Gene3D" id="1.10.10.10">
    <property type="entry name" value="Winged helix-like DNA-binding domain superfamily/Winged helix DNA-binding domain"/>
    <property type="match status" value="1"/>
</dbReference>
<keyword evidence="4" id="KW-0238">DNA-binding</keyword>
<dbReference type="GO" id="GO:0005829">
    <property type="term" value="C:cytosol"/>
    <property type="evidence" value="ECO:0007669"/>
    <property type="project" value="TreeGrafter"/>
</dbReference>
<dbReference type="Pfam" id="PF00072">
    <property type="entry name" value="Response_reg"/>
    <property type="match status" value="1"/>
</dbReference>
<dbReference type="SUPFAM" id="SSF52172">
    <property type="entry name" value="CheY-like"/>
    <property type="match status" value="1"/>
</dbReference>
<dbReference type="EMBL" id="LYPA01000060">
    <property type="protein sequence ID" value="OBR65215.1"/>
    <property type="molecule type" value="Genomic_DNA"/>
</dbReference>
<dbReference type="InterPro" id="IPR001867">
    <property type="entry name" value="OmpR/PhoB-type_DNA-bd"/>
</dbReference>
<dbReference type="InterPro" id="IPR016032">
    <property type="entry name" value="Sig_transdc_resp-reg_C-effctor"/>
</dbReference>
<dbReference type="GO" id="GO:0032993">
    <property type="term" value="C:protein-DNA complex"/>
    <property type="evidence" value="ECO:0007669"/>
    <property type="project" value="TreeGrafter"/>
</dbReference>
<dbReference type="InterPro" id="IPR001789">
    <property type="entry name" value="Sig_transdc_resp-reg_receiver"/>
</dbReference>
<evidence type="ECO:0000256" key="1">
    <source>
        <dbReference type="ARBA" id="ARBA00022553"/>
    </source>
</evidence>
<dbReference type="AlphaFoldDB" id="A0A1A5YII8"/>
<sequence>MLRVLLMDDELTILEDLELMLGSDDRIQIVGAFHDPLELLKNLPALKADCLFMDIEMPGINGIELAAQIQAAGTDMEIIFVTAYNHYATQAFEVHAMDYLLKPIRPERLAKAIDRVIRQRESKQPPGREEKSCVIHSLGTFEIKVGASRVKWTRSKSRELMAYMLQHEGKWLSKYKLCDEQWRDYEPERALAYLQTSIYSLRKNLREAGCNGLLIEYSEDKYRLQAGEVEWDTRNFEAAYSRFIQTGSPVAAREALALYRGEYLEGEDWPWSDNVRESYICKYERIKQVV</sequence>
<dbReference type="SMART" id="SM00448">
    <property type="entry name" value="REC"/>
    <property type="match status" value="1"/>
</dbReference>
<dbReference type="SUPFAM" id="SSF46894">
    <property type="entry name" value="C-terminal effector domain of the bipartite response regulators"/>
    <property type="match status" value="1"/>
</dbReference>
<dbReference type="PANTHER" id="PTHR48111:SF69">
    <property type="entry name" value="RESPONSE REGULATOR RECEIVER"/>
    <property type="match status" value="1"/>
</dbReference>
<evidence type="ECO:0000313" key="8">
    <source>
        <dbReference type="EMBL" id="OBR65215.1"/>
    </source>
</evidence>
<dbReference type="InterPro" id="IPR039420">
    <property type="entry name" value="WalR-like"/>
</dbReference>
<dbReference type="GO" id="GO:0000976">
    <property type="term" value="F:transcription cis-regulatory region binding"/>
    <property type="evidence" value="ECO:0007669"/>
    <property type="project" value="TreeGrafter"/>
</dbReference>
<protein>
    <recommendedName>
        <fullName evidence="7">Response regulatory domain-containing protein</fullName>
    </recommendedName>
</protein>
<dbReference type="Proteomes" id="UP000092024">
    <property type="component" value="Unassembled WGS sequence"/>
</dbReference>
<keyword evidence="2" id="KW-0902">Two-component regulatory system</keyword>
<keyword evidence="3" id="KW-0805">Transcription regulation</keyword>
<evidence type="ECO:0000256" key="5">
    <source>
        <dbReference type="ARBA" id="ARBA00023163"/>
    </source>
</evidence>
<evidence type="ECO:0000256" key="6">
    <source>
        <dbReference type="PROSITE-ProRule" id="PRU00169"/>
    </source>
</evidence>
<keyword evidence="1 6" id="KW-0597">Phosphoprotein</keyword>
<dbReference type="PROSITE" id="PS50110">
    <property type="entry name" value="RESPONSE_REGULATORY"/>
    <property type="match status" value="1"/>
</dbReference>
<feature type="modified residue" description="4-aspartylphosphate" evidence="6">
    <location>
        <position position="54"/>
    </location>
</feature>
<accession>A0A1A5YII8</accession>
<feature type="domain" description="Response regulatory" evidence="7">
    <location>
        <begin position="3"/>
        <end position="117"/>
    </location>
</feature>
<dbReference type="Pfam" id="PF00486">
    <property type="entry name" value="Trans_reg_C"/>
    <property type="match status" value="1"/>
</dbReference>
<dbReference type="GO" id="GO:0006355">
    <property type="term" value="P:regulation of DNA-templated transcription"/>
    <property type="evidence" value="ECO:0007669"/>
    <property type="project" value="InterPro"/>
</dbReference>
<organism evidence="8 9">
    <name type="scientific">Paenibacillus oryzae</name>
    <dbReference type="NCBI Taxonomy" id="1844972"/>
    <lineage>
        <taxon>Bacteria</taxon>
        <taxon>Bacillati</taxon>
        <taxon>Bacillota</taxon>
        <taxon>Bacilli</taxon>
        <taxon>Bacillales</taxon>
        <taxon>Paenibacillaceae</taxon>
        <taxon>Paenibacillus</taxon>
    </lineage>
</organism>
<dbReference type="PANTHER" id="PTHR48111">
    <property type="entry name" value="REGULATOR OF RPOS"/>
    <property type="match status" value="1"/>
</dbReference>
<name>A0A1A5YII8_9BACL</name>
<dbReference type="STRING" id="1844972.A7K91_00635"/>
<gene>
    <name evidence="8" type="ORF">A7K91_00635</name>
</gene>
<dbReference type="GO" id="GO:0000156">
    <property type="term" value="F:phosphorelay response regulator activity"/>
    <property type="evidence" value="ECO:0007669"/>
    <property type="project" value="TreeGrafter"/>
</dbReference>
<evidence type="ECO:0000256" key="4">
    <source>
        <dbReference type="ARBA" id="ARBA00023125"/>
    </source>
</evidence>
<dbReference type="InterPro" id="IPR011006">
    <property type="entry name" value="CheY-like_superfamily"/>
</dbReference>
<comment type="caution">
    <text evidence="8">The sequence shown here is derived from an EMBL/GenBank/DDBJ whole genome shotgun (WGS) entry which is preliminary data.</text>
</comment>
<dbReference type="RefSeq" id="WP_068683609.1">
    <property type="nucleotide sequence ID" value="NZ_LYPA01000060.1"/>
</dbReference>
<dbReference type="InterPro" id="IPR036388">
    <property type="entry name" value="WH-like_DNA-bd_sf"/>
</dbReference>
<evidence type="ECO:0000256" key="3">
    <source>
        <dbReference type="ARBA" id="ARBA00023015"/>
    </source>
</evidence>
<evidence type="ECO:0000259" key="7">
    <source>
        <dbReference type="PROSITE" id="PS50110"/>
    </source>
</evidence>
<dbReference type="OrthoDB" id="3190595at2"/>
<evidence type="ECO:0000313" key="9">
    <source>
        <dbReference type="Proteomes" id="UP000092024"/>
    </source>
</evidence>
<keyword evidence="5" id="KW-0804">Transcription</keyword>
<reference evidence="8 9" key="1">
    <citation type="submission" date="2016-05" db="EMBL/GenBank/DDBJ databases">
        <title>Paenibacillus oryzae. sp. nov., isolated from the rice root.</title>
        <authorList>
            <person name="Zhang J."/>
            <person name="Zhang X."/>
        </authorList>
    </citation>
    <scope>NUCLEOTIDE SEQUENCE [LARGE SCALE GENOMIC DNA]</scope>
    <source>
        <strain evidence="8 9">1DrF-4</strain>
    </source>
</reference>
<evidence type="ECO:0000256" key="2">
    <source>
        <dbReference type="ARBA" id="ARBA00023012"/>
    </source>
</evidence>